<evidence type="ECO:0000259" key="9">
    <source>
        <dbReference type="Pfam" id="PF01618"/>
    </source>
</evidence>
<evidence type="ECO:0000313" key="11">
    <source>
        <dbReference type="Proteomes" id="UP000319383"/>
    </source>
</evidence>
<evidence type="ECO:0000256" key="5">
    <source>
        <dbReference type="ARBA" id="ARBA00023136"/>
    </source>
</evidence>
<reference evidence="10 11" key="1">
    <citation type="submission" date="2019-02" db="EMBL/GenBank/DDBJ databases">
        <title>Deep-cultivation of Planctomycetes and their phenomic and genomic characterization uncovers novel biology.</title>
        <authorList>
            <person name="Wiegand S."/>
            <person name="Jogler M."/>
            <person name="Boedeker C."/>
            <person name="Pinto D."/>
            <person name="Vollmers J."/>
            <person name="Rivas-Marin E."/>
            <person name="Kohn T."/>
            <person name="Peeters S.H."/>
            <person name="Heuer A."/>
            <person name="Rast P."/>
            <person name="Oberbeckmann S."/>
            <person name="Bunk B."/>
            <person name="Jeske O."/>
            <person name="Meyerdierks A."/>
            <person name="Storesund J.E."/>
            <person name="Kallscheuer N."/>
            <person name="Luecker S."/>
            <person name="Lage O.M."/>
            <person name="Pohl T."/>
            <person name="Merkel B.J."/>
            <person name="Hornburger P."/>
            <person name="Mueller R.-W."/>
            <person name="Bruemmer F."/>
            <person name="Labrenz M."/>
            <person name="Spormann A.M."/>
            <person name="Op den Camp H."/>
            <person name="Overmann J."/>
            <person name="Amann R."/>
            <person name="Jetten M.S.M."/>
            <person name="Mascher T."/>
            <person name="Medema M.H."/>
            <person name="Devos D.P."/>
            <person name="Kaster A.-K."/>
            <person name="Ovreas L."/>
            <person name="Rohde M."/>
            <person name="Galperin M.Y."/>
            <person name="Jogler C."/>
        </authorList>
    </citation>
    <scope>NUCLEOTIDE SEQUENCE [LARGE SCALE GENOMIC DNA]</scope>
    <source>
        <strain evidence="10 11">Mal52</strain>
    </source>
</reference>
<sequence>MLNRFGMPGGRIRFGSWLVLSAILLGFAAADLPGIGPASVQAQADPAAANDNAPPAAAPAPAAAEPAAAETAAPAKKSGDRSLLFWMIEASGVFGLILLLLSFVMVALSVMNALQIRRDIFIPPAFVETFEQQIAKKDYQTAYDTARNDDSYLARVMTAGLGKISRGQKEAMEGMQEAGEQEAMEIEHKLSFLALIGSIAPMFGLMGTVYGMIASFRVIANSETSPKPAQLAEGISTALFTTLEGLIVAIPAMVAYLVLRNRLARLSSEVGMVSESLITQLTPSRKSSGGSSQASKE</sequence>
<feature type="region of interest" description="Disordered" evidence="7">
    <location>
        <begin position="46"/>
        <end position="73"/>
    </location>
</feature>
<feature type="transmembrane region" description="Helical" evidence="8">
    <location>
        <begin position="83"/>
        <end position="108"/>
    </location>
</feature>
<comment type="similarity">
    <text evidence="6">Belongs to the exbB/tolQ family.</text>
</comment>
<evidence type="ECO:0000256" key="7">
    <source>
        <dbReference type="SAM" id="MobiDB-lite"/>
    </source>
</evidence>
<keyword evidence="11" id="KW-1185">Reference proteome</keyword>
<dbReference type="InterPro" id="IPR002898">
    <property type="entry name" value="MotA_ExbB_proton_chnl"/>
</dbReference>
<dbReference type="GO" id="GO:0005886">
    <property type="term" value="C:plasma membrane"/>
    <property type="evidence" value="ECO:0007669"/>
    <property type="project" value="UniProtKB-SubCell"/>
</dbReference>
<feature type="transmembrane region" description="Helical" evidence="8">
    <location>
        <begin position="192"/>
        <end position="214"/>
    </location>
</feature>
<keyword evidence="5 8" id="KW-0472">Membrane</keyword>
<keyword evidence="3 8" id="KW-0812">Transmembrane</keyword>
<dbReference type="Proteomes" id="UP000319383">
    <property type="component" value="Chromosome"/>
</dbReference>
<dbReference type="Pfam" id="PF01618">
    <property type="entry name" value="MotA_ExbB"/>
    <property type="match status" value="1"/>
</dbReference>
<keyword evidence="6" id="KW-0653">Protein transport</keyword>
<dbReference type="EMBL" id="CP036276">
    <property type="protein sequence ID" value="QDU43119.1"/>
    <property type="molecule type" value="Genomic_DNA"/>
</dbReference>
<evidence type="ECO:0000313" key="10">
    <source>
        <dbReference type="EMBL" id="QDU43119.1"/>
    </source>
</evidence>
<feature type="domain" description="MotA/TolQ/ExbB proton channel" evidence="9">
    <location>
        <begin position="150"/>
        <end position="269"/>
    </location>
</feature>
<name>A0A517ZKV6_9PLAN</name>
<comment type="subcellular location">
    <subcellularLocation>
        <location evidence="1">Cell membrane</location>
        <topology evidence="1">Multi-pass membrane protein</topology>
    </subcellularLocation>
    <subcellularLocation>
        <location evidence="6">Membrane</location>
        <topology evidence="6">Multi-pass membrane protein</topology>
    </subcellularLocation>
</comment>
<proteinExistence type="inferred from homology"/>
<evidence type="ECO:0000256" key="3">
    <source>
        <dbReference type="ARBA" id="ARBA00022692"/>
    </source>
</evidence>
<organism evidence="10 11">
    <name type="scientific">Symmachiella dynata</name>
    <dbReference type="NCBI Taxonomy" id="2527995"/>
    <lineage>
        <taxon>Bacteria</taxon>
        <taxon>Pseudomonadati</taxon>
        <taxon>Planctomycetota</taxon>
        <taxon>Planctomycetia</taxon>
        <taxon>Planctomycetales</taxon>
        <taxon>Planctomycetaceae</taxon>
        <taxon>Symmachiella</taxon>
    </lineage>
</organism>
<gene>
    <name evidence="10" type="primary">exbB_1</name>
    <name evidence="10" type="ORF">Mal52_15910</name>
</gene>
<evidence type="ECO:0000256" key="6">
    <source>
        <dbReference type="RuleBase" id="RU004057"/>
    </source>
</evidence>
<dbReference type="InterPro" id="IPR050790">
    <property type="entry name" value="ExbB/TolQ_transport"/>
</dbReference>
<evidence type="ECO:0000256" key="2">
    <source>
        <dbReference type="ARBA" id="ARBA00022475"/>
    </source>
</evidence>
<dbReference type="PANTHER" id="PTHR30625">
    <property type="entry name" value="PROTEIN TOLQ"/>
    <property type="match status" value="1"/>
</dbReference>
<dbReference type="AlphaFoldDB" id="A0A517ZKV6"/>
<protein>
    <submittedName>
        <fullName evidence="10">Biopolymer transport protein ExbB</fullName>
    </submittedName>
</protein>
<dbReference type="KEGG" id="sdyn:Mal52_15910"/>
<evidence type="ECO:0000256" key="8">
    <source>
        <dbReference type="SAM" id="Phobius"/>
    </source>
</evidence>
<keyword evidence="4 8" id="KW-1133">Transmembrane helix</keyword>
<keyword evidence="2" id="KW-1003">Cell membrane</keyword>
<dbReference type="PANTHER" id="PTHR30625:SF17">
    <property type="entry name" value="TOLQ-RELATED"/>
    <property type="match status" value="1"/>
</dbReference>
<evidence type="ECO:0000256" key="4">
    <source>
        <dbReference type="ARBA" id="ARBA00022989"/>
    </source>
</evidence>
<evidence type="ECO:0000256" key="1">
    <source>
        <dbReference type="ARBA" id="ARBA00004651"/>
    </source>
</evidence>
<keyword evidence="6" id="KW-0813">Transport</keyword>
<accession>A0A517ZKV6</accession>
<dbReference type="RefSeq" id="WP_197534733.1">
    <property type="nucleotide sequence ID" value="NZ_CP036276.1"/>
</dbReference>
<feature type="transmembrane region" description="Helical" evidence="8">
    <location>
        <begin position="234"/>
        <end position="259"/>
    </location>
</feature>
<dbReference type="GO" id="GO:0017038">
    <property type="term" value="P:protein import"/>
    <property type="evidence" value="ECO:0007669"/>
    <property type="project" value="TreeGrafter"/>
</dbReference>